<dbReference type="Pfam" id="PF13432">
    <property type="entry name" value="TPR_16"/>
    <property type="match status" value="2"/>
</dbReference>
<dbReference type="Gene3D" id="1.25.40.10">
    <property type="entry name" value="Tetratricopeptide repeat domain"/>
    <property type="match status" value="3"/>
</dbReference>
<dbReference type="PROSITE" id="PS51257">
    <property type="entry name" value="PROKAR_LIPOPROTEIN"/>
    <property type="match status" value="1"/>
</dbReference>
<name>A0A7C4XM89_UNCW3</name>
<dbReference type="Pfam" id="PF13174">
    <property type="entry name" value="TPR_6"/>
    <property type="match status" value="1"/>
</dbReference>
<sequence length="439" mass="51532">MDKNSGKIKLLPYRRLSHFNIPFFILLLSCAYFNTFYNAQNYFNEAKKTVQNDTLTYSSELFDKTIEKAAAVIVKYPNSRYVDDAIFMMGVSYYYKGDYPRAIERLEFFLENYPGSKWYNEAKYFQGLAYYKSDRLNKAIIAFNELMDSKKFKKKAGIMLLASYYKDRNFEALDRIAEQLLKERLTRKERLAFLKILGEAQYDLKKYDRALETYNMILKLTSLPEEKRDLKLKIARIYLDIDKFDECAKFLAGEDDPEFKFILAHLNTKMNDIPSAKEIYLELLDSKQPEHIARAYYELGELSEKEDSIEQAIAYYDSSANRPGGQYSLLAKKRSDILKKINSLVSDTTDIARARFLLAETYYTEIKDIPKALILYDSVYQNFPKSIWGPKALYARFWITKNILKDDSLSQLLAEKIFKEYSNTEYAQSVRNILTQEEK</sequence>
<dbReference type="AlphaFoldDB" id="A0A7C4XM89"/>
<evidence type="ECO:0000259" key="4">
    <source>
        <dbReference type="Pfam" id="PF13525"/>
    </source>
</evidence>
<dbReference type="PROSITE" id="PS50005">
    <property type="entry name" value="TPR"/>
    <property type="match status" value="1"/>
</dbReference>
<dbReference type="SMART" id="SM00028">
    <property type="entry name" value="TPR"/>
    <property type="match status" value="5"/>
</dbReference>
<dbReference type="InterPro" id="IPR011990">
    <property type="entry name" value="TPR-like_helical_dom_sf"/>
</dbReference>
<dbReference type="InterPro" id="IPR019734">
    <property type="entry name" value="TPR_rpt"/>
</dbReference>
<keyword evidence="3" id="KW-0472">Membrane</keyword>
<organism evidence="5">
    <name type="scientific">candidate division WOR-3 bacterium</name>
    <dbReference type="NCBI Taxonomy" id="2052148"/>
    <lineage>
        <taxon>Bacteria</taxon>
        <taxon>Bacteria division WOR-3</taxon>
    </lineage>
</organism>
<keyword evidence="1" id="KW-0732">Signal</keyword>
<gene>
    <name evidence="5" type="ORF">ENV60_10165</name>
</gene>
<feature type="repeat" description="TPR" evidence="2">
    <location>
        <begin position="83"/>
        <end position="116"/>
    </location>
</feature>
<dbReference type="InterPro" id="IPR039565">
    <property type="entry name" value="BamD-like"/>
</dbReference>
<evidence type="ECO:0000256" key="2">
    <source>
        <dbReference type="PROSITE-ProRule" id="PRU00339"/>
    </source>
</evidence>
<keyword evidence="3" id="KW-1133">Transmembrane helix</keyword>
<keyword evidence="2" id="KW-0802">TPR repeat</keyword>
<comment type="caution">
    <text evidence="5">The sequence shown here is derived from an EMBL/GenBank/DDBJ whole genome shotgun (WGS) entry which is preliminary data.</text>
</comment>
<dbReference type="SUPFAM" id="SSF48452">
    <property type="entry name" value="TPR-like"/>
    <property type="match status" value="2"/>
</dbReference>
<evidence type="ECO:0000256" key="3">
    <source>
        <dbReference type="SAM" id="Phobius"/>
    </source>
</evidence>
<dbReference type="Pfam" id="PF13525">
    <property type="entry name" value="YfiO"/>
    <property type="match status" value="1"/>
</dbReference>
<keyword evidence="3" id="KW-0812">Transmembrane</keyword>
<accession>A0A7C4XM89</accession>
<feature type="transmembrane region" description="Helical" evidence="3">
    <location>
        <begin position="21"/>
        <end position="39"/>
    </location>
</feature>
<evidence type="ECO:0000313" key="5">
    <source>
        <dbReference type="EMBL" id="HGV98638.1"/>
    </source>
</evidence>
<dbReference type="EMBL" id="DTGZ01000193">
    <property type="protein sequence ID" value="HGV98638.1"/>
    <property type="molecule type" value="Genomic_DNA"/>
</dbReference>
<reference evidence="5" key="1">
    <citation type="journal article" date="2020" name="mSystems">
        <title>Genome- and Community-Level Interaction Insights into Carbon Utilization and Element Cycling Functions of Hydrothermarchaeota in Hydrothermal Sediment.</title>
        <authorList>
            <person name="Zhou Z."/>
            <person name="Liu Y."/>
            <person name="Xu W."/>
            <person name="Pan J."/>
            <person name="Luo Z.H."/>
            <person name="Li M."/>
        </authorList>
    </citation>
    <scope>NUCLEOTIDE SEQUENCE [LARGE SCALE GENOMIC DNA]</scope>
    <source>
        <strain evidence="5">SpSt-774</strain>
    </source>
</reference>
<feature type="domain" description="Outer membrane lipoprotein BamD-like" evidence="4">
    <location>
        <begin position="58"/>
        <end position="135"/>
    </location>
</feature>
<proteinExistence type="predicted"/>
<evidence type="ECO:0000256" key="1">
    <source>
        <dbReference type="ARBA" id="ARBA00022729"/>
    </source>
</evidence>
<protein>
    <submittedName>
        <fullName evidence="5">Tetratricopeptide repeat protein</fullName>
    </submittedName>
</protein>